<evidence type="ECO:0000313" key="2">
    <source>
        <dbReference type="EMBL" id="CUV17376.1"/>
    </source>
</evidence>
<proteinExistence type="predicted"/>
<evidence type="ECO:0000256" key="1">
    <source>
        <dbReference type="SAM" id="Phobius"/>
    </source>
</evidence>
<gene>
    <name evidence="10" type="ORF">LH706_22360</name>
    <name evidence="2" type="ORF">PSS4_v1_290113</name>
    <name evidence="9" type="ORF">RD1301_v1_1930004</name>
    <name evidence="3" type="ORF">RUN1744_v1_760057</name>
    <name evidence="4" type="ORF">RUN1985_v1_900057</name>
    <name evidence="8" type="ORF">RUN215_v1_460076</name>
    <name evidence="5" type="ORF">TD1301_v1_240017</name>
    <name evidence="6" type="ORF">TF3108_v1_30055</name>
    <name evidence="7" type="ORF">TO10_v1_1550001</name>
</gene>
<organism evidence="9">
    <name type="scientific">Ralstonia solanacearum</name>
    <name type="common">Pseudomonas solanacearum</name>
    <dbReference type="NCBI Taxonomy" id="305"/>
    <lineage>
        <taxon>Bacteria</taxon>
        <taxon>Pseudomonadati</taxon>
        <taxon>Pseudomonadota</taxon>
        <taxon>Betaproteobacteria</taxon>
        <taxon>Burkholderiales</taxon>
        <taxon>Burkholderiaceae</taxon>
        <taxon>Ralstonia</taxon>
        <taxon>Ralstonia solanacearum species complex</taxon>
    </lineage>
</organism>
<accession>A0A0K1ZT24</accession>
<keyword evidence="1" id="KW-0472">Membrane</keyword>
<feature type="transmembrane region" description="Helical" evidence="1">
    <location>
        <begin position="135"/>
        <end position="153"/>
    </location>
</feature>
<keyword evidence="1" id="KW-0812">Transmembrane</keyword>
<evidence type="ECO:0000313" key="10">
    <source>
        <dbReference type="EMBL" id="UZF16738.1"/>
    </source>
</evidence>
<dbReference type="EMBL" id="CP085044">
    <property type="protein sequence ID" value="UZF16738.1"/>
    <property type="molecule type" value="Genomic_DNA"/>
</dbReference>
<evidence type="ECO:0000313" key="7">
    <source>
        <dbReference type="EMBL" id="CUV48078.1"/>
    </source>
</evidence>
<dbReference type="EMBL" id="LN899827">
    <property type="protein sequence ID" value="CUV48078.1"/>
    <property type="molecule type" value="Genomic_DNA"/>
</dbReference>
<protein>
    <submittedName>
        <fullName evidence="9">Putative signal peptide protein</fullName>
    </submittedName>
</protein>
<sequence length="242" mass="26129">MGTLIDWQIKAWESGNVATLAFAALLLGGFKLNSILSLAQRISGRRRRFLVDALKQDGLDATTRAFLLEELNALLVQRATGIAGNQIYRSTVLALIARSNGELRAGQFARAGRFLRLQDGSRIDVVIRRSDMFEYWATILYGLFLLVLALGLFSLPKLAPIDDPIAIVGLIALGVATLAFGGFMFAQTLPYTVAKRIAPVLQRLQSPARQEIAVESGDSRPGEAGLPCLASARASLAARSMA</sequence>
<evidence type="ECO:0000313" key="6">
    <source>
        <dbReference type="EMBL" id="CUV37832.1"/>
    </source>
</evidence>
<evidence type="ECO:0000313" key="9">
    <source>
        <dbReference type="EMBL" id="CUV62033.1"/>
    </source>
</evidence>
<dbReference type="EMBL" id="LN899826">
    <property type="protein sequence ID" value="CUV37832.1"/>
    <property type="molecule type" value="Genomic_DNA"/>
</dbReference>
<dbReference type="EMBL" id="LN899823">
    <property type="protein sequence ID" value="CUV24871.1"/>
    <property type="molecule type" value="Genomic_DNA"/>
</dbReference>
<dbReference type="PATRIC" id="fig|305.107.peg.3225"/>
<evidence type="ECO:0000313" key="5">
    <source>
        <dbReference type="EMBL" id="CUV32920.1"/>
    </source>
</evidence>
<keyword evidence="10" id="KW-0614">Plasmid</keyword>
<evidence type="ECO:0000313" key="3">
    <source>
        <dbReference type="EMBL" id="CUV24871.1"/>
    </source>
</evidence>
<reference evidence="10" key="2">
    <citation type="submission" date="2021-10" db="EMBL/GenBank/DDBJ databases">
        <title>Complete genome sequences of five Ralstonia solancearum strains isolated from sunflower.</title>
        <authorList>
            <person name="She X."/>
            <person name="He Z."/>
        </authorList>
    </citation>
    <scope>NUCLEOTIDE SEQUENCE</scope>
    <source>
        <strain evidence="10">RS638</strain>
        <plasmid evidence="10">p1</plasmid>
    </source>
</reference>
<evidence type="ECO:0000313" key="4">
    <source>
        <dbReference type="EMBL" id="CUV31444.1"/>
    </source>
</evidence>
<dbReference type="EMBL" id="LN899820">
    <property type="protein sequence ID" value="CUV55285.1"/>
    <property type="molecule type" value="Genomic_DNA"/>
</dbReference>
<dbReference type="EMBL" id="LN899821">
    <property type="protein sequence ID" value="CUV17376.1"/>
    <property type="molecule type" value="Genomic_DNA"/>
</dbReference>
<dbReference type="EMBL" id="LN899825">
    <property type="protein sequence ID" value="CUV32920.1"/>
    <property type="molecule type" value="Genomic_DNA"/>
</dbReference>
<dbReference type="AlphaFoldDB" id="A0A0K1ZT24"/>
<dbReference type="EMBL" id="LN899822">
    <property type="protein sequence ID" value="CUV62033.1"/>
    <property type="molecule type" value="Genomic_DNA"/>
</dbReference>
<evidence type="ECO:0000313" key="8">
    <source>
        <dbReference type="EMBL" id="CUV55285.1"/>
    </source>
</evidence>
<reference evidence="9" key="1">
    <citation type="submission" date="2015-10" db="EMBL/GenBank/DDBJ databases">
        <authorList>
            <person name="Gilbert D.G."/>
        </authorList>
    </citation>
    <scope>NUCLEOTIDE SEQUENCE</scope>
    <source>
        <strain evidence="9">Phyl III-seqv23</strain>
    </source>
</reference>
<keyword evidence="1" id="KW-1133">Transmembrane helix</keyword>
<dbReference type="EMBL" id="LN899824">
    <property type="protein sequence ID" value="CUV31444.1"/>
    <property type="molecule type" value="Genomic_DNA"/>
</dbReference>
<geneLocation type="plasmid" evidence="10">
    <name>p1</name>
</geneLocation>
<feature type="transmembrane region" description="Helical" evidence="1">
    <location>
        <begin position="165"/>
        <end position="186"/>
    </location>
</feature>
<name>A0A0K1ZT24_RALSL</name>
<feature type="transmembrane region" description="Helical" evidence="1">
    <location>
        <begin position="20"/>
        <end position="39"/>
    </location>
</feature>